<name>A0A1B9E0I2_9FLAO</name>
<proteinExistence type="predicted"/>
<dbReference type="SUPFAM" id="SSF82185">
    <property type="entry name" value="Histone H3 K4-specific methyltransferase SET7/9 N-terminal domain"/>
    <property type="match status" value="2"/>
</dbReference>
<evidence type="ECO:0000313" key="2">
    <source>
        <dbReference type="EMBL" id="OCB75455.1"/>
    </source>
</evidence>
<evidence type="ECO:0000313" key="3">
    <source>
        <dbReference type="Proteomes" id="UP000093510"/>
    </source>
</evidence>
<protein>
    <recommendedName>
        <fullName evidence="4">Preprotein translocase YidC</fullName>
    </recommendedName>
</protein>
<sequence>MKYYTFLVVSFFICFSPIVFAQTNFNKVDANGNKHGIWKGVYQESKRPRYEGNFTHGKEVGMFKFFDDTKANTVIATRNFDDKGNAAYTIFYDQANNKVSEGKVVHKLFEGEWKYYHQASKTVMTLENYKNGKLEGLRSVYYSDGKIAEETNYNNNLKNGISKIYSQKGIVLEEVYYSNNQYNGLAIFRDAQGNIASTGKFINNKKEGIWSFFENGKKVKEINMSFPQTKSN</sequence>
<dbReference type="OrthoDB" id="9785122at2"/>
<keyword evidence="1" id="KW-0732">Signal</keyword>
<evidence type="ECO:0000256" key="1">
    <source>
        <dbReference type="SAM" id="SignalP"/>
    </source>
</evidence>
<dbReference type="Proteomes" id="UP000093510">
    <property type="component" value="Unassembled WGS sequence"/>
</dbReference>
<dbReference type="Gene3D" id="3.90.930.1">
    <property type="match status" value="1"/>
</dbReference>
<evidence type="ECO:0008006" key="4">
    <source>
        <dbReference type="Google" id="ProtNLM"/>
    </source>
</evidence>
<dbReference type="EMBL" id="LVEP01000028">
    <property type="protein sequence ID" value="OCB75455.1"/>
    <property type="molecule type" value="Genomic_DNA"/>
</dbReference>
<comment type="caution">
    <text evidence="2">The sequence shown here is derived from an EMBL/GenBank/DDBJ whole genome shotgun (WGS) entry which is preliminary data.</text>
</comment>
<keyword evidence="3" id="KW-1185">Reference proteome</keyword>
<dbReference type="AlphaFoldDB" id="A0A1B9E0I2"/>
<gene>
    <name evidence="2" type="ORF">LPBF_07550</name>
</gene>
<dbReference type="InterPro" id="IPR011652">
    <property type="entry name" value="MORN_2"/>
</dbReference>
<dbReference type="RefSeq" id="WP_066334592.1">
    <property type="nucleotide sequence ID" value="NZ_CP017688.1"/>
</dbReference>
<dbReference type="Pfam" id="PF07661">
    <property type="entry name" value="MORN_2"/>
    <property type="match status" value="2"/>
</dbReference>
<accession>A0A1B9E0I2</accession>
<feature type="chain" id="PRO_5008625060" description="Preprotein translocase YidC" evidence="1">
    <location>
        <begin position="22"/>
        <end position="232"/>
    </location>
</feature>
<feature type="signal peptide" evidence="1">
    <location>
        <begin position="1"/>
        <end position="21"/>
    </location>
</feature>
<reference evidence="2 3" key="1">
    <citation type="submission" date="2016-03" db="EMBL/GenBank/DDBJ databases">
        <authorList>
            <person name="Ploux O."/>
        </authorList>
    </citation>
    <scope>NUCLEOTIDE SEQUENCE [LARGE SCALE GENOMIC DNA]</scope>
    <source>
        <strain evidence="2 3">LPB0076</strain>
    </source>
</reference>
<dbReference type="STRING" id="1763534.GCA_001831475_01346"/>
<organism evidence="2 3">
    <name type="scientific">Flavobacterium crassostreae</name>
    <dbReference type="NCBI Taxonomy" id="1763534"/>
    <lineage>
        <taxon>Bacteria</taxon>
        <taxon>Pseudomonadati</taxon>
        <taxon>Bacteroidota</taxon>
        <taxon>Flavobacteriia</taxon>
        <taxon>Flavobacteriales</taxon>
        <taxon>Flavobacteriaceae</taxon>
        <taxon>Flavobacterium</taxon>
    </lineage>
</organism>